<evidence type="ECO:0000313" key="2">
    <source>
        <dbReference type="EMBL" id="KAL0289301.1"/>
    </source>
</evidence>
<dbReference type="EMBL" id="JACGWM010001699">
    <property type="protein sequence ID" value="KAL0289301.1"/>
    <property type="molecule type" value="Genomic_DNA"/>
</dbReference>
<dbReference type="InterPro" id="IPR025452">
    <property type="entry name" value="DUF4218"/>
</dbReference>
<protein>
    <recommendedName>
        <fullName evidence="1">DUF4218 domain-containing protein</fullName>
    </recommendedName>
</protein>
<dbReference type="PANTHER" id="PTHR48258">
    <property type="entry name" value="DUF4218 DOMAIN-CONTAINING PROTEIN-RELATED"/>
    <property type="match status" value="1"/>
</dbReference>
<reference evidence="2" key="2">
    <citation type="journal article" date="2024" name="Plant">
        <title>Genomic evolution and insights into agronomic trait innovations of Sesamum species.</title>
        <authorList>
            <person name="Miao H."/>
            <person name="Wang L."/>
            <person name="Qu L."/>
            <person name="Liu H."/>
            <person name="Sun Y."/>
            <person name="Le M."/>
            <person name="Wang Q."/>
            <person name="Wei S."/>
            <person name="Zheng Y."/>
            <person name="Lin W."/>
            <person name="Duan Y."/>
            <person name="Cao H."/>
            <person name="Xiong S."/>
            <person name="Wang X."/>
            <person name="Wei L."/>
            <person name="Li C."/>
            <person name="Ma Q."/>
            <person name="Ju M."/>
            <person name="Zhao R."/>
            <person name="Li G."/>
            <person name="Mu C."/>
            <person name="Tian Q."/>
            <person name="Mei H."/>
            <person name="Zhang T."/>
            <person name="Gao T."/>
            <person name="Zhang H."/>
        </authorList>
    </citation>
    <scope>NUCLEOTIDE SEQUENCE</scope>
    <source>
        <strain evidence="2">KEN8</strain>
    </source>
</reference>
<dbReference type="Pfam" id="PF13960">
    <property type="entry name" value="DUF4218"/>
    <property type="match status" value="1"/>
</dbReference>
<gene>
    <name evidence="2" type="ORF">Scaly_2546600</name>
</gene>
<name>A0AAW2J5R9_9LAMI</name>
<accession>A0AAW2J5R9</accession>
<comment type="caution">
    <text evidence="2">The sequence shown here is derived from an EMBL/GenBank/DDBJ whole genome shotgun (WGS) entry which is preliminary data.</text>
</comment>
<proteinExistence type="predicted"/>
<sequence length="122" mass="14264">MLPEHLWSGLVKISFLFQALRSITLDVMKIQELEDSATVIMCKLEKKNSSAFFDLIEHLIVHLPYEARVEGPAEYRQMYLFERILCDLKKQVKNKAHVEASVIKAYIVEKIRLFTSLYFDPT</sequence>
<reference evidence="2" key="1">
    <citation type="submission" date="2020-06" db="EMBL/GenBank/DDBJ databases">
        <authorList>
            <person name="Li T."/>
            <person name="Hu X."/>
            <person name="Zhang T."/>
            <person name="Song X."/>
            <person name="Zhang H."/>
            <person name="Dai N."/>
            <person name="Sheng W."/>
            <person name="Hou X."/>
            <person name="Wei L."/>
        </authorList>
    </citation>
    <scope>NUCLEOTIDE SEQUENCE</scope>
    <source>
        <strain evidence="2">KEN8</strain>
        <tissue evidence="2">Leaf</tissue>
    </source>
</reference>
<dbReference type="PANTHER" id="PTHR48258:SF3">
    <property type="entry name" value="FK506-BINDING PROTEIN 4-LIKE ISOFORM X1"/>
    <property type="match status" value="1"/>
</dbReference>
<evidence type="ECO:0000259" key="1">
    <source>
        <dbReference type="Pfam" id="PF13960"/>
    </source>
</evidence>
<organism evidence="2">
    <name type="scientific">Sesamum calycinum</name>
    <dbReference type="NCBI Taxonomy" id="2727403"/>
    <lineage>
        <taxon>Eukaryota</taxon>
        <taxon>Viridiplantae</taxon>
        <taxon>Streptophyta</taxon>
        <taxon>Embryophyta</taxon>
        <taxon>Tracheophyta</taxon>
        <taxon>Spermatophyta</taxon>
        <taxon>Magnoliopsida</taxon>
        <taxon>eudicotyledons</taxon>
        <taxon>Gunneridae</taxon>
        <taxon>Pentapetalae</taxon>
        <taxon>asterids</taxon>
        <taxon>lamiids</taxon>
        <taxon>Lamiales</taxon>
        <taxon>Pedaliaceae</taxon>
        <taxon>Sesamum</taxon>
    </lineage>
</organism>
<feature type="domain" description="DUF4218" evidence="1">
    <location>
        <begin position="22"/>
        <end position="120"/>
    </location>
</feature>
<dbReference type="AlphaFoldDB" id="A0AAW2J5R9"/>